<organism evidence="2 3">
    <name type="scientific">Podospora australis</name>
    <dbReference type="NCBI Taxonomy" id="1536484"/>
    <lineage>
        <taxon>Eukaryota</taxon>
        <taxon>Fungi</taxon>
        <taxon>Dikarya</taxon>
        <taxon>Ascomycota</taxon>
        <taxon>Pezizomycotina</taxon>
        <taxon>Sordariomycetes</taxon>
        <taxon>Sordariomycetidae</taxon>
        <taxon>Sordariales</taxon>
        <taxon>Podosporaceae</taxon>
        <taxon>Podospora</taxon>
    </lineage>
</organism>
<evidence type="ECO:0000313" key="3">
    <source>
        <dbReference type="Proteomes" id="UP001302126"/>
    </source>
</evidence>
<dbReference type="AlphaFoldDB" id="A0AAN6WHZ3"/>
<comment type="caution">
    <text evidence="2">The sequence shown here is derived from an EMBL/GenBank/DDBJ whole genome shotgun (WGS) entry which is preliminary data.</text>
</comment>
<reference evidence="2" key="1">
    <citation type="journal article" date="2023" name="Mol. Phylogenet. Evol.">
        <title>Genome-scale phylogeny and comparative genomics of the fungal order Sordariales.</title>
        <authorList>
            <person name="Hensen N."/>
            <person name="Bonometti L."/>
            <person name="Westerberg I."/>
            <person name="Brannstrom I.O."/>
            <person name="Guillou S."/>
            <person name="Cros-Aarteil S."/>
            <person name="Calhoun S."/>
            <person name="Haridas S."/>
            <person name="Kuo A."/>
            <person name="Mondo S."/>
            <person name="Pangilinan J."/>
            <person name="Riley R."/>
            <person name="LaButti K."/>
            <person name="Andreopoulos B."/>
            <person name="Lipzen A."/>
            <person name="Chen C."/>
            <person name="Yan M."/>
            <person name="Daum C."/>
            <person name="Ng V."/>
            <person name="Clum A."/>
            <person name="Steindorff A."/>
            <person name="Ohm R.A."/>
            <person name="Martin F."/>
            <person name="Silar P."/>
            <person name="Natvig D.O."/>
            <person name="Lalanne C."/>
            <person name="Gautier V."/>
            <person name="Ament-Velasquez S.L."/>
            <person name="Kruys A."/>
            <person name="Hutchinson M.I."/>
            <person name="Powell A.J."/>
            <person name="Barry K."/>
            <person name="Miller A.N."/>
            <person name="Grigoriev I.V."/>
            <person name="Debuchy R."/>
            <person name="Gladieux P."/>
            <person name="Hiltunen Thoren M."/>
            <person name="Johannesson H."/>
        </authorList>
    </citation>
    <scope>NUCLEOTIDE SEQUENCE</scope>
    <source>
        <strain evidence="2">PSN309</strain>
    </source>
</reference>
<evidence type="ECO:0000256" key="1">
    <source>
        <dbReference type="SAM" id="MobiDB-lite"/>
    </source>
</evidence>
<proteinExistence type="predicted"/>
<reference evidence="2" key="2">
    <citation type="submission" date="2023-05" db="EMBL/GenBank/DDBJ databases">
        <authorList>
            <consortium name="Lawrence Berkeley National Laboratory"/>
            <person name="Steindorff A."/>
            <person name="Hensen N."/>
            <person name="Bonometti L."/>
            <person name="Westerberg I."/>
            <person name="Brannstrom I.O."/>
            <person name="Guillou S."/>
            <person name="Cros-Aarteil S."/>
            <person name="Calhoun S."/>
            <person name="Haridas S."/>
            <person name="Kuo A."/>
            <person name="Mondo S."/>
            <person name="Pangilinan J."/>
            <person name="Riley R."/>
            <person name="Labutti K."/>
            <person name="Andreopoulos B."/>
            <person name="Lipzen A."/>
            <person name="Chen C."/>
            <person name="Yanf M."/>
            <person name="Daum C."/>
            <person name="Ng V."/>
            <person name="Clum A."/>
            <person name="Ohm R."/>
            <person name="Martin F."/>
            <person name="Silar P."/>
            <person name="Natvig D."/>
            <person name="Lalanne C."/>
            <person name="Gautier V."/>
            <person name="Ament-Velasquez S.L."/>
            <person name="Kruys A."/>
            <person name="Hutchinson M.I."/>
            <person name="Powell A.J."/>
            <person name="Barry K."/>
            <person name="Miller A.N."/>
            <person name="Grigoriev I.V."/>
            <person name="Debuchy R."/>
            <person name="Gladieux P."/>
            <person name="Thoren M.H."/>
            <person name="Johannesson H."/>
        </authorList>
    </citation>
    <scope>NUCLEOTIDE SEQUENCE</scope>
    <source>
        <strain evidence="2">PSN309</strain>
    </source>
</reference>
<protein>
    <submittedName>
        <fullName evidence="2">Uncharacterized protein</fullName>
    </submittedName>
</protein>
<evidence type="ECO:0000313" key="2">
    <source>
        <dbReference type="EMBL" id="KAK4182186.1"/>
    </source>
</evidence>
<feature type="compositionally biased region" description="Basic and acidic residues" evidence="1">
    <location>
        <begin position="16"/>
        <end position="25"/>
    </location>
</feature>
<dbReference type="EMBL" id="MU864721">
    <property type="protein sequence ID" value="KAK4182186.1"/>
    <property type="molecule type" value="Genomic_DNA"/>
</dbReference>
<name>A0AAN6WHZ3_9PEZI</name>
<gene>
    <name evidence="2" type="ORF">QBC35DRAFT_549107</name>
</gene>
<feature type="compositionally biased region" description="Basic residues" evidence="1">
    <location>
        <begin position="1"/>
        <end position="11"/>
    </location>
</feature>
<dbReference type="Proteomes" id="UP001302126">
    <property type="component" value="Unassembled WGS sequence"/>
</dbReference>
<feature type="region of interest" description="Disordered" evidence="1">
    <location>
        <begin position="1"/>
        <end position="33"/>
    </location>
</feature>
<keyword evidence="3" id="KW-1185">Reference proteome</keyword>
<accession>A0AAN6WHZ3</accession>
<sequence>MTQRQNRRKKGLGQEQRLEDEKQWEAAEQAQRRTARIAEGRAAKDGSEFTNKAVKESVWTGNGAEVVEKSLALENRS</sequence>